<organism evidence="1 2">
    <name type="scientific">Violaceomyces palustris</name>
    <dbReference type="NCBI Taxonomy" id="1673888"/>
    <lineage>
        <taxon>Eukaryota</taxon>
        <taxon>Fungi</taxon>
        <taxon>Dikarya</taxon>
        <taxon>Basidiomycota</taxon>
        <taxon>Ustilaginomycotina</taxon>
        <taxon>Ustilaginomycetes</taxon>
        <taxon>Violaceomycetales</taxon>
        <taxon>Violaceomycetaceae</taxon>
        <taxon>Violaceomyces</taxon>
    </lineage>
</organism>
<name>A0ACD0P7X3_9BASI</name>
<sequence>MSKSLAYGDFGSWCSEIPSLAVCNLFFRRLLKDQRVEVLGFPANASKDGEQEHVYHELIGMAGVGINPKCAIPRYGHKGSKGNVALIVACSMMMALGALLVTRVHKRVAAVGRQEVKVLVVTYWLTLPLQILASGSLLEQGSLAISIITAILEALQLSVFWSLLACGIISTQVVEDGTMASLLPIWTFWILCFTTGMVISLDTSINFAHIFGYHSDSPGDLSNPALFSVVFVVPIAASVIYALLNIYVSLVALREWKPLAWTALAGTLWSSSHVINILTSRKLCQVTHQTLDTSFIAALLQFTSLWAFVQGWEVSTEESWEDDIFTDPERQKLDFNDSFRD</sequence>
<evidence type="ECO:0000313" key="1">
    <source>
        <dbReference type="EMBL" id="PWN54208.1"/>
    </source>
</evidence>
<reference evidence="1 2" key="1">
    <citation type="journal article" date="2018" name="Mol. Biol. Evol.">
        <title>Broad Genomic Sampling Reveals a Smut Pathogenic Ancestry of the Fungal Clade Ustilaginomycotina.</title>
        <authorList>
            <person name="Kijpornyongpan T."/>
            <person name="Mondo S.J."/>
            <person name="Barry K."/>
            <person name="Sandor L."/>
            <person name="Lee J."/>
            <person name="Lipzen A."/>
            <person name="Pangilinan J."/>
            <person name="LaButti K."/>
            <person name="Hainaut M."/>
            <person name="Henrissat B."/>
            <person name="Grigoriev I.V."/>
            <person name="Spatafora J.W."/>
            <person name="Aime M.C."/>
        </authorList>
    </citation>
    <scope>NUCLEOTIDE SEQUENCE [LARGE SCALE GENOMIC DNA]</scope>
    <source>
        <strain evidence="1 2">SA 807</strain>
    </source>
</reference>
<accession>A0ACD0P7X3</accession>
<keyword evidence="2" id="KW-1185">Reference proteome</keyword>
<gene>
    <name evidence="1" type="ORF">IE53DRAFT_2638</name>
</gene>
<protein>
    <submittedName>
        <fullName evidence="1">Uncharacterized protein</fullName>
    </submittedName>
</protein>
<dbReference type="EMBL" id="KZ819692">
    <property type="protein sequence ID" value="PWN54208.1"/>
    <property type="molecule type" value="Genomic_DNA"/>
</dbReference>
<proteinExistence type="predicted"/>
<evidence type="ECO:0000313" key="2">
    <source>
        <dbReference type="Proteomes" id="UP000245626"/>
    </source>
</evidence>
<dbReference type="Proteomes" id="UP000245626">
    <property type="component" value="Unassembled WGS sequence"/>
</dbReference>